<proteinExistence type="predicted"/>
<organism evidence="1 2">
    <name type="scientific">Trichonephila inaurata madagascariensis</name>
    <dbReference type="NCBI Taxonomy" id="2747483"/>
    <lineage>
        <taxon>Eukaryota</taxon>
        <taxon>Metazoa</taxon>
        <taxon>Ecdysozoa</taxon>
        <taxon>Arthropoda</taxon>
        <taxon>Chelicerata</taxon>
        <taxon>Arachnida</taxon>
        <taxon>Araneae</taxon>
        <taxon>Araneomorphae</taxon>
        <taxon>Entelegynae</taxon>
        <taxon>Araneoidea</taxon>
        <taxon>Nephilidae</taxon>
        <taxon>Trichonephila</taxon>
        <taxon>Trichonephila inaurata</taxon>
    </lineage>
</organism>
<protein>
    <submittedName>
        <fullName evidence="1">Uncharacterized protein</fullName>
    </submittedName>
</protein>
<comment type="caution">
    <text evidence="1">The sequence shown here is derived from an EMBL/GenBank/DDBJ whole genome shotgun (WGS) entry which is preliminary data.</text>
</comment>
<keyword evidence="2" id="KW-1185">Reference proteome</keyword>
<evidence type="ECO:0000313" key="2">
    <source>
        <dbReference type="Proteomes" id="UP000886998"/>
    </source>
</evidence>
<accession>A0A8X6XZL7</accession>
<dbReference type="AlphaFoldDB" id="A0A8X6XZL7"/>
<dbReference type="Proteomes" id="UP000886998">
    <property type="component" value="Unassembled WGS sequence"/>
</dbReference>
<reference evidence="1" key="1">
    <citation type="submission" date="2020-08" db="EMBL/GenBank/DDBJ databases">
        <title>Multicomponent nature underlies the extraordinary mechanical properties of spider dragline silk.</title>
        <authorList>
            <person name="Kono N."/>
            <person name="Nakamura H."/>
            <person name="Mori M."/>
            <person name="Yoshida Y."/>
            <person name="Ohtoshi R."/>
            <person name="Malay A.D."/>
            <person name="Moran D.A.P."/>
            <person name="Tomita M."/>
            <person name="Numata K."/>
            <person name="Arakawa K."/>
        </authorList>
    </citation>
    <scope>NUCLEOTIDE SEQUENCE</scope>
</reference>
<dbReference type="EMBL" id="BMAV01014704">
    <property type="protein sequence ID" value="GFY63296.1"/>
    <property type="molecule type" value="Genomic_DNA"/>
</dbReference>
<sequence>MGREAVAATASVRGASPTVVCRKPGTERRGALRETRTAQARGLQLWGRSHNKPKGRLLYGLLQKFLEDSFHVRERTVNESLHRARDFVTRTIVRVGRYLSHCSCKGI</sequence>
<evidence type="ECO:0000313" key="1">
    <source>
        <dbReference type="EMBL" id="GFY63296.1"/>
    </source>
</evidence>
<gene>
    <name evidence="1" type="ORF">TNIN_119861</name>
</gene>
<dbReference type="OrthoDB" id="10498973at2759"/>
<name>A0A8X6XZL7_9ARAC</name>